<comment type="caution">
    <text evidence="1">The sequence shown here is derived from an EMBL/GenBank/DDBJ whole genome shotgun (WGS) entry which is preliminary data.</text>
</comment>
<keyword evidence="2" id="KW-1185">Reference proteome</keyword>
<sequence length="182" mass="19101">MESHAGASPGPDELAAAADAAAELLVQAGRSEDPAVADRFVGLVEEVGLETLAELWSHRPARSLPGALWRLYLVREWVQRQPEVASREYASGSAIAPVSHVIAGVEEPPGPREVQTLLDAVLAGLYQRDLDSALDRCAAFCAVTATGRAQDDRASAASAADLMTTAEDLAAAASLWRAGELD</sequence>
<proteinExistence type="predicted"/>
<accession>A0A560WH27</accession>
<organism evidence="1 2">
    <name type="scientific">Marihabitans asiaticum</name>
    <dbReference type="NCBI Taxonomy" id="415218"/>
    <lineage>
        <taxon>Bacteria</taxon>
        <taxon>Bacillati</taxon>
        <taxon>Actinomycetota</taxon>
        <taxon>Actinomycetes</taxon>
        <taxon>Micrococcales</taxon>
        <taxon>Intrasporangiaceae</taxon>
        <taxon>Marihabitans</taxon>
    </lineage>
</organism>
<reference evidence="1 2" key="1">
    <citation type="submission" date="2019-06" db="EMBL/GenBank/DDBJ databases">
        <title>Sequencing the genomes of 1000 actinobacteria strains.</title>
        <authorList>
            <person name="Klenk H.-P."/>
        </authorList>
    </citation>
    <scope>NUCLEOTIDE SEQUENCE [LARGE SCALE GENOMIC DNA]</scope>
    <source>
        <strain evidence="1 2">DSM 18935</strain>
    </source>
</reference>
<evidence type="ECO:0000313" key="2">
    <source>
        <dbReference type="Proteomes" id="UP000315628"/>
    </source>
</evidence>
<gene>
    <name evidence="1" type="ORF">FB557_0531</name>
</gene>
<evidence type="ECO:0000313" key="1">
    <source>
        <dbReference type="EMBL" id="TWD16977.1"/>
    </source>
</evidence>
<protein>
    <recommendedName>
        <fullName evidence="3">DNA-directed RNA polymerase subunit beta</fullName>
    </recommendedName>
</protein>
<evidence type="ECO:0008006" key="3">
    <source>
        <dbReference type="Google" id="ProtNLM"/>
    </source>
</evidence>
<name>A0A560WH27_9MICO</name>
<dbReference type="AlphaFoldDB" id="A0A560WH27"/>
<dbReference type="EMBL" id="VIUW01000001">
    <property type="protein sequence ID" value="TWD16977.1"/>
    <property type="molecule type" value="Genomic_DNA"/>
</dbReference>
<dbReference type="Proteomes" id="UP000315628">
    <property type="component" value="Unassembled WGS sequence"/>
</dbReference>